<comment type="caution">
    <text evidence="1">The sequence shown here is derived from an EMBL/GenBank/DDBJ whole genome shotgun (WGS) entry which is preliminary data.</text>
</comment>
<evidence type="ECO:0000313" key="2">
    <source>
        <dbReference type="Proteomes" id="UP000294813"/>
    </source>
</evidence>
<proteinExistence type="predicted"/>
<dbReference type="EMBL" id="SLXT01000010">
    <property type="protein sequence ID" value="TCP64377.1"/>
    <property type="molecule type" value="Genomic_DNA"/>
</dbReference>
<dbReference type="OrthoDB" id="1678912at2"/>
<keyword evidence="2" id="KW-1185">Reference proteome</keyword>
<accession>A0A4R2RPR9</accession>
<protein>
    <recommendedName>
        <fullName evidence="3">SipL SPOCS domain-containing protein</fullName>
    </recommendedName>
</protein>
<name>A0A4R2RPR9_9FIRM</name>
<evidence type="ECO:0008006" key="3">
    <source>
        <dbReference type="Google" id="ProtNLM"/>
    </source>
</evidence>
<gene>
    <name evidence="1" type="ORF">EDD73_11076</name>
</gene>
<dbReference type="AlphaFoldDB" id="A0A4R2RPR9"/>
<dbReference type="Proteomes" id="UP000294813">
    <property type="component" value="Unassembled WGS sequence"/>
</dbReference>
<reference evidence="1 2" key="1">
    <citation type="submission" date="2019-03" db="EMBL/GenBank/DDBJ databases">
        <title>Genomic Encyclopedia of Type Strains, Phase IV (KMG-IV): sequencing the most valuable type-strain genomes for metagenomic binning, comparative biology and taxonomic classification.</title>
        <authorList>
            <person name="Goeker M."/>
        </authorList>
    </citation>
    <scope>NUCLEOTIDE SEQUENCE [LARGE SCALE GENOMIC DNA]</scope>
    <source>
        <strain evidence="1 2">DSM 11170</strain>
    </source>
</reference>
<organism evidence="1 2">
    <name type="scientific">Heliophilum fasciatum</name>
    <dbReference type="NCBI Taxonomy" id="35700"/>
    <lineage>
        <taxon>Bacteria</taxon>
        <taxon>Bacillati</taxon>
        <taxon>Bacillota</taxon>
        <taxon>Clostridia</taxon>
        <taxon>Eubacteriales</taxon>
        <taxon>Heliobacteriaceae</taxon>
        <taxon>Heliophilum</taxon>
    </lineage>
</organism>
<sequence length="181" mass="19866">MSQNGFAYHAQNNCCSTSEPFPCPRSTVLYPAPGQPVTFPDIASPSNTAQFTVMENLVLPGGFPDIHNLEPIITPPEVRINQQLVIRTPQTTSVDGTVFTGRKLAVEGHLCQMVQYTTCHTGAKHGVPFVFPFSAYIPLPTNTNLNQTFQVNAFVEFVAITATSPRTLFKNVIIFLWAVPL</sequence>
<evidence type="ECO:0000313" key="1">
    <source>
        <dbReference type="EMBL" id="TCP64377.1"/>
    </source>
</evidence>
<dbReference type="RefSeq" id="WP_131919113.1">
    <property type="nucleotide sequence ID" value="NZ_JAOQNU010000010.1"/>
</dbReference>